<dbReference type="Pfam" id="PF00512">
    <property type="entry name" value="HisKA"/>
    <property type="match status" value="1"/>
</dbReference>
<comment type="caution">
    <text evidence="12">The sequence shown here is derived from an EMBL/GenBank/DDBJ whole genome shotgun (WGS) entry which is preliminary data.</text>
</comment>
<dbReference type="SMART" id="SM00387">
    <property type="entry name" value="HATPase_c"/>
    <property type="match status" value="1"/>
</dbReference>
<evidence type="ECO:0000256" key="5">
    <source>
        <dbReference type="ARBA" id="ARBA00022741"/>
    </source>
</evidence>
<evidence type="ECO:0000259" key="11">
    <source>
        <dbReference type="PROSITE" id="PS50109"/>
    </source>
</evidence>
<dbReference type="InterPro" id="IPR003661">
    <property type="entry name" value="HisK_dim/P_dom"/>
</dbReference>
<dbReference type="InterPro" id="IPR005467">
    <property type="entry name" value="His_kinase_dom"/>
</dbReference>
<dbReference type="InterPro" id="IPR004358">
    <property type="entry name" value="Sig_transdc_His_kin-like_C"/>
</dbReference>
<evidence type="ECO:0000256" key="1">
    <source>
        <dbReference type="ARBA" id="ARBA00000085"/>
    </source>
</evidence>
<dbReference type="Pfam" id="PF02518">
    <property type="entry name" value="HATPase_c"/>
    <property type="match status" value="1"/>
</dbReference>
<keyword evidence="10" id="KW-0732">Signal</keyword>
<evidence type="ECO:0000313" key="13">
    <source>
        <dbReference type="Proteomes" id="UP000472580"/>
    </source>
</evidence>
<feature type="signal peptide" evidence="10">
    <location>
        <begin position="1"/>
        <end position="33"/>
    </location>
</feature>
<dbReference type="PANTHER" id="PTHR43065:SF10">
    <property type="entry name" value="PEROXIDE STRESS-ACTIVATED HISTIDINE KINASE MAK3"/>
    <property type="match status" value="1"/>
</dbReference>
<dbReference type="Gene3D" id="3.40.190.10">
    <property type="entry name" value="Periplasmic binding protein-like II"/>
    <property type="match status" value="1"/>
</dbReference>
<keyword evidence="9" id="KW-0472">Membrane</keyword>
<feature type="transmembrane region" description="Helical" evidence="9">
    <location>
        <begin position="321"/>
        <end position="341"/>
    </location>
</feature>
<dbReference type="EMBL" id="WSRP01000042">
    <property type="protein sequence ID" value="MVX57704.1"/>
    <property type="molecule type" value="Genomic_DNA"/>
</dbReference>
<dbReference type="InterPro" id="IPR003594">
    <property type="entry name" value="HATPase_dom"/>
</dbReference>
<dbReference type="CDD" id="cd00075">
    <property type="entry name" value="HATPase"/>
    <property type="match status" value="1"/>
</dbReference>
<dbReference type="GO" id="GO:0005524">
    <property type="term" value="F:ATP binding"/>
    <property type="evidence" value="ECO:0007669"/>
    <property type="project" value="UniProtKB-KW"/>
</dbReference>
<comment type="catalytic activity">
    <reaction evidence="1">
        <text>ATP + protein L-histidine = ADP + protein N-phospho-L-histidine.</text>
        <dbReference type="EC" id="2.7.13.3"/>
    </reaction>
</comment>
<keyword evidence="3" id="KW-0597">Phosphoprotein</keyword>
<keyword evidence="6" id="KW-0418">Kinase</keyword>
<dbReference type="SMART" id="SM00388">
    <property type="entry name" value="HisKA"/>
    <property type="match status" value="1"/>
</dbReference>
<gene>
    <name evidence="12" type="ORF">E5987_10945</name>
</gene>
<dbReference type="PRINTS" id="PR00344">
    <property type="entry name" value="BCTRLSENSOR"/>
</dbReference>
<keyword evidence="5" id="KW-0547">Nucleotide-binding</keyword>
<dbReference type="OrthoDB" id="9772100at2"/>
<dbReference type="Gene3D" id="1.10.287.130">
    <property type="match status" value="1"/>
</dbReference>
<dbReference type="AlphaFoldDB" id="A0A6L6YJY5"/>
<dbReference type="SUPFAM" id="SSF55874">
    <property type="entry name" value="ATPase domain of HSP90 chaperone/DNA topoisomerase II/histidine kinase"/>
    <property type="match status" value="1"/>
</dbReference>
<dbReference type="CDD" id="cd00082">
    <property type="entry name" value="HisKA"/>
    <property type="match status" value="1"/>
</dbReference>
<dbReference type="InterPro" id="IPR036890">
    <property type="entry name" value="HATPase_C_sf"/>
</dbReference>
<dbReference type="SUPFAM" id="SSF53850">
    <property type="entry name" value="Periplasmic binding protein-like II"/>
    <property type="match status" value="1"/>
</dbReference>
<dbReference type="GO" id="GO:0000155">
    <property type="term" value="F:phosphorelay sensor kinase activity"/>
    <property type="evidence" value="ECO:0007669"/>
    <property type="project" value="InterPro"/>
</dbReference>
<dbReference type="PROSITE" id="PS50109">
    <property type="entry name" value="HIS_KIN"/>
    <property type="match status" value="1"/>
</dbReference>
<name>A0A6L6YJY5_9BURK</name>
<evidence type="ECO:0000256" key="4">
    <source>
        <dbReference type="ARBA" id="ARBA00022679"/>
    </source>
</evidence>
<dbReference type="RefSeq" id="WP_160336120.1">
    <property type="nucleotide sequence ID" value="NZ_CALPCR010000007.1"/>
</dbReference>
<evidence type="ECO:0000256" key="6">
    <source>
        <dbReference type="ARBA" id="ARBA00022777"/>
    </source>
</evidence>
<proteinExistence type="predicted"/>
<dbReference type="EC" id="2.7.13.3" evidence="2"/>
<dbReference type="Gene3D" id="3.30.565.10">
    <property type="entry name" value="Histidine kinase-like ATPase, C-terminal domain"/>
    <property type="match status" value="1"/>
</dbReference>
<keyword evidence="9" id="KW-1133">Transmembrane helix</keyword>
<dbReference type="SUPFAM" id="SSF47384">
    <property type="entry name" value="Homodimeric domain of signal transducing histidine kinase"/>
    <property type="match status" value="1"/>
</dbReference>
<evidence type="ECO:0000256" key="8">
    <source>
        <dbReference type="ARBA" id="ARBA00023012"/>
    </source>
</evidence>
<dbReference type="Pfam" id="PF12974">
    <property type="entry name" value="Phosphonate-bd"/>
    <property type="match status" value="1"/>
</dbReference>
<evidence type="ECO:0000256" key="3">
    <source>
        <dbReference type="ARBA" id="ARBA00022553"/>
    </source>
</evidence>
<keyword evidence="9" id="KW-0812">Transmembrane</keyword>
<evidence type="ECO:0000256" key="7">
    <source>
        <dbReference type="ARBA" id="ARBA00022840"/>
    </source>
</evidence>
<accession>A0A6L6YJY5</accession>
<dbReference type="InterPro" id="IPR036097">
    <property type="entry name" value="HisK_dim/P_sf"/>
</dbReference>
<evidence type="ECO:0000256" key="2">
    <source>
        <dbReference type="ARBA" id="ARBA00012438"/>
    </source>
</evidence>
<dbReference type="PANTHER" id="PTHR43065">
    <property type="entry name" value="SENSOR HISTIDINE KINASE"/>
    <property type="match status" value="1"/>
</dbReference>
<organism evidence="12 13">
    <name type="scientific">Parasutterella muris</name>
    <dbReference type="NCBI Taxonomy" id="2565572"/>
    <lineage>
        <taxon>Bacteria</taxon>
        <taxon>Pseudomonadati</taxon>
        <taxon>Pseudomonadota</taxon>
        <taxon>Betaproteobacteria</taxon>
        <taxon>Burkholderiales</taxon>
        <taxon>Sutterellaceae</taxon>
        <taxon>Parasutterella</taxon>
    </lineage>
</organism>
<keyword evidence="13" id="KW-1185">Reference proteome</keyword>
<protein>
    <recommendedName>
        <fullName evidence="2">histidine kinase</fullName>
        <ecNumber evidence="2">2.7.13.3</ecNumber>
    </recommendedName>
</protein>
<keyword evidence="4" id="KW-0808">Transferase</keyword>
<evidence type="ECO:0000256" key="10">
    <source>
        <dbReference type="SAM" id="SignalP"/>
    </source>
</evidence>
<evidence type="ECO:0000313" key="12">
    <source>
        <dbReference type="EMBL" id="MVX57704.1"/>
    </source>
</evidence>
<evidence type="ECO:0000256" key="9">
    <source>
        <dbReference type="SAM" id="Phobius"/>
    </source>
</evidence>
<dbReference type="Proteomes" id="UP000472580">
    <property type="component" value="Unassembled WGS sequence"/>
</dbReference>
<feature type="chain" id="PRO_5026925911" description="histidine kinase" evidence="10">
    <location>
        <begin position="34"/>
        <end position="601"/>
    </location>
</feature>
<feature type="domain" description="Histidine kinase" evidence="11">
    <location>
        <begin position="386"/>
        <end position="598"/>
    </location>
</feature>
<keyword evidence="7" id="KW-0067">ATP-binding</keyword>
<keyword evidence="8" id="KW-0902">Two-component regulatory system</keyword>
<reference evidence="12 13" key="1">
    <citation type="submission" date="2019-12" db="EMBL/GenBank/DDBJ databases">
        <title>Microbes associate with the intestines of laboratory mice.</title>
        <authorList>
            <person name="Navarre W."/>
            <person name="Wong E."/>
        </authorList>
    </citation>
    <scope>NUCLEOTIDE SEQUENCE [LARGE SCALE GENOMIC DNA]</scope>
    <source>
        <strain evidence="12 13">NM82_D38</strain>
    </source>
</reference>
<sequence length="601" mass="67540">MTKEQQTTPGGITRAVCACAFALFHLLSAETHASVKNQPTVRLAVVNTFGNNFSVRYFNGTVNAIAKSLDGRRLIVQLYNQDEYLKAAKENKFDLSIASSGLTAVMMDTLGGTPLLTLVHARTPNPNKANGGVIIANAKNGNINSIRDLKGKSLVVMSKKAFAGYMIPMHELERQGLNPENTFRSITEAREPMTRLAEKVRDNEFDVAFLASCVLENMEQEGTLKPNEIKVINPQNSADFYCQHSTELYPGWILSARSSLPATMVRKIVISLLEMPVGKSNGEYWTIANDYQEMNTLLRRMEQREFMERDIPWLIRRYKHYILSAVLFLLFILANWMYLAYAVRKRTKELKDTVEENLAFERENLKIKDRFESLQRVNSIAMISTMVAHELKQPLAVINNYAEGLGRRITKGRFKTPQEILPIIEEIRSEGQRASSIIDLVRRFGKKDKHERQTFDLGDLTAETVDMLIRVGTLTTGYELKCGKNILVTADRLNIEVVIINLIKNAVEACRAEASPMVVISVSAKDQDAEIIVEDNGPEISDEQFEKMKFVGNSTKKDGLGLGLAIVHELIEAHGGSLVLKRKKEGGLICVVRLPRCEEKE</sequence>